<gene>
    <name evidence="2" type="ORF">SAMN03080603_00400</name>
</gene>
<evidence type="ECO:0000256" key="1">
    <source>
        <dbReference type="SAM" id="Phobius"/>
    </source>
</evidence>
<sequence>MAKKGNNQTFLGLSLLGMLIAPPLLLYPGTTHQNVALEAVGYLVLIISMLIPIIKG</sequence>
<keyword evidence="3" id="KW-1185">Reference proteome</keyword>
<accession>A0A1H3E5J8</accession>
<keyword evidence="1" id="KW-0472">Membrane</keyword>
<keyword evidence="1" id="KW-0812">Transmembrane</keyword>
<evidence type="ECO:0000313" key="3">
    <source>
        <dbReference type="Proteomes" id="UP000199266"/>
    </source>
</evidence>
<dbReference type="Proteomes" id="UP000199266">
    <property type="component" value="Unassembled WGS sequence"/>
</dbReference>
<protein>
    <submittedName>
        <fullName evidence="2">Uncharacterized protein</fullName>
    </submittedName>
</protein>
<dbReference type="EMBL" id="FNPD01000002">
    <property type="protein sequence ID" value="SDX73159.1"/>
    <property type="molecule type" value="Genomic_DNA"/>
</dbReference>
<evidence type="ECO:0000313" key="2">
    <source>
        <dbReference type="EMBL" id="SDX73159.1"/>
    </source>
</evidence>
<keyword evidence="1" id="KW-1133">Transmembrane helix</keyword>
<reference evidence="3" key="1">
    <citation type="submission" date="2016-10" db="EMBL/GenBank/DDBJ databases">
        <authorList>
            <person name="Varghese N."/>
            <person name="Submissions S."/>
        </authorList>
    </citation>
    <scope>NUCLEOTIDE SEQUENCE [LARGE SCALE GENOMIC DNA]</scope>
    <source>
        <strain evidence="3">DSM 13490</strain>
    </source>
</reference>
<dbReference type="AlphaFoldDB" id="A0A1H3E5J8"/>
<feature type="transmembrane region" description="Helical" evidence="1">
    <location>
        <begin position="36"/>
        <end position="54"/>
    </location>
</feature>
<organism evidence="2 3">
    <name type="scientific">Acetomicrobium thermoterrenum DSM 13490</name>
    <dbReference type="NCBI Taxonomy" id="1120987"/>
    <lineage>
        <taxon>Bacteria</taxon>
        <taxon>Thermotogati</taxon>
        <taxon>Synergistota</taxon>
        <taxon>Synergistia</taxon>
        <taxon>Synergistales</taxon>
        <taxon>Acetomicrobiaceae</taxon>
        <taxon>Acetomicrobium</taxon>
    </lineage>
</organism>
<proteinExistence type="predicted"/>
<name>A0A1H3E5J8_9BACT</name>